<feature type="transmembrane region" description="Helical" evidence="2">
    <location>
        <begin position="96"/>
        <end position="113"/>
    </location>
</feature>
<name>A0A9P4PD55_9PLEO</name>
<keyword evidence="4" id="KW-1185">Reference proteome</keyword>
<evidence type="ECO:0000256" key="2">
    <source>
        <dbReference type="SAM" id="Phobius"/>
    </source>
</evidence>
<evidence type="ECO:0000313" key="3">
    <source>
        <dbReference type="EMBL" id="KAF2440988.1"/>
    </source>
</evidence>
<comment type="caution">
    <text evidence="3">The sequence shown here is derived from an EMBL/GenBank/DDBJ whole genome shotgun (WGS) entry which is preliminary data.</text>
</comment>
<feature type="region of interest" description="Disordered" evidence="1">
    <location>
        <begin position="1"/>
        <end position="28"/>
    </location>
</feature>
<reference evidence="3" key="1">
    <citation type="journal article" date="2020" name="Stud. Mycol.">
        <title>101 Dothideomycetes genomes: a test case for predicting lifestyles and emergence of pathogens.</title>
        <authorList>
            <person name="Haridas S."/>
            <person name="Albert R."/>
            <person name="Binder M."/>
            <person name="Bloem J."/>
            <person name="Labutti K."/>
            <person name="Salamov A."/>
            <person name="Andreopoulos B."/>
            <person name="Baker S."/>
            <person name="Barry K."/>
            <person name="Bills G."/>
            <person name="Bluhm B."/>
            <person name="Cannon C."/>
            <person name="Castanera R."/>
            <person name="Culley D."/>
            <person name="Daum C."/>
            <person name="Ezra D."/>
            <person name="Gonzalez J."/>
            <person name="Henrissat B."/>
            <person name="Kuo A."/>
            <person name="Liang C."/>
            <person name="Lipzen A."/>
            <person name="Lutzoni F."/>
            <person name="Magnuson J."/>
            <person name="Mondo S."/>
            <person name="Nolan M."/>
            <person name="Ohm R."/>
            <person name="Pangilinan J."/>
            <person name="Park H.-J."/>
            <person name="Ramirez L."/>
            <person name="Alfaro M."/>
            <person name="Sun H."/>
            <person name="Tritt A."/>
            <person name="Yoshinaga Y."/>
            <person name="Zwiers L.-H."/>
            <person name="Turgeon B."/>
            <person name="Goodwin S."/>
            <person name="Spatafora J."/>
            <person name="Crous P."/>
            <person name="Grigoriev I."/>
        </authorList>
    </citation>
    <scope>NUCLEOTIDE SEQUENCE</scope>
    <source>
        <strain evidence="3">CBS 690.94</strain>
    </source>
</reference>
<dbReference type="EMBL" id="MU001506">
    <property type="protein sequence ID" value="KAF2440988.1"/>
    <property type="molecule type" value="Genomic_DNA"/>
</dbReference>
<gene>
    <name evidence="3" type="ORF">P171DRAFT_488566</name>
</gene>
<evidence type="ECO:0000256" key="1">
    <source>
        <dbReference type="SAM" id="MobiDB-lite"/>
    </source>
</evidence>
<organism evidence="3 4">
    <name type="scientific">Karstenula rhodostoma CBS 690.94</name>
    <dbReference type="NCBI Taxonomy" id="1392251"/>
    <lineage>
        <taxon>Eukaryota</taxon>
        <taxon>Fungi</taxon>
        <taxon>Dikarya</taxon>
        <taxon>Ascomycota</taxon>
        <taxon>Pezizomycotina</taxon>
        <taxon>Dothideomycetes</taxon>
        <taxon>Pleosporomycetidae</taxon>
        <taxon>Pleosporales</taxon>
        <taxon>Massarineae</taxon>
        <taxon>Didymosphaeriaceae</taxon>
        <taxon>Karstenula</taxon>
    </lineage>
</organism>
<keyword evidence="2" id="KW-1133">Transmembrane helix</keyword>
<accession>A0A9P4PD55</accession>
<feature type="transmembrane region" description="Helical" evidence="2">
    <location>
        <begin position="119"/>
        <end position="141"/>
    </location>
</feature>
<keyword evidence="2" id="KW-0812">Transmembrane</keyword>
<proteinExistence type="predicted"/>
<dbReference type="OrthoDB" id="10537216at2759"/>
<sequence>MQKSAASIFAPSLPGRRSLTPNHIRPPTSEHDIRLARRNTKSTAYSQISTGVYTTTSAHALYVQFTLPTPSAATAHPRLSQTATPRPATPRNMPELWHLLSLFGALCLGIALVDVPGLGWLVTACDIYLAFNVAIMWMAILG</sequence>
<evidence type="ECO:0000313" key="4">
    <source>
        <dbReference type="Proteomes" id="UP000799764"/>
    </source>
</evidence>
<dbReference type="AlphaFoldDB" id="A0A9P4PD55"/>
<keyword evidence="2" id="KW-0472">Membrane</keyword>
<protein>
    <submittedName>
        <fullName evidence="3">Uncharacterized protein</fullName>
    </submittedName>
</protein>
<dbReference type="Proteomes" id="UP000799764">
    <property type="component" value="Unassembled WGS sequence"/>
</dbReference>